<dbReference type="EMBL" id="BIXY01000068">
    <property type="protein sequence ID" value="GCF10372.1"/>
    <property type="molecule type" value="Genomic_DNA"/>
</dbReference>
<name>A0A5A5TGA2_9CHLR</name>
<accession>A0A5A5TGA2</accession>
<protein>
    <submittedName>
        <fullName evidence="1">Uncharacterized protein</fullName>
    </submittedName>
</protein>
<evidence type="ECO:0000313" key="1">
    <source>
        <dbReference type="EMBL" id="GCF10372.1"/>
    </source>
</evidence>
<reference evidence="1 2" key="1">
    <citation type="submission" date="2019-01" db="EMBL/GenBank/DDBJ databases">
        <title>Draft genome sequence of Dictyobacter sp. Uno17.</title>
        <authorList>
            <person name="Wang C.M."/>
            <person name="Zheng Y."/>
            <person name="Sakai Y."/>
            <person name="Abe K."/>
            <person name="Yokota A."/>
            <person name="Yabe S."/>
        </authorList>
    </citation>
    <scope>NUCLEOTIDE SEQUENCE [LARGE SCALE GENOMIC DNA]</scope>
    <source>
        <strain evidence="1 2">Uno17</strain>
    </source>
</reference>
<dbReference type="Proteomes" id="UP000322530">
    <property type="component" value="Unassembled WGS sequence"/>
</dbReference>
<keyword evidence="2" id="KW-1185">Reference proteome</keyword>
<proteinExistence type="predicted"/>
<gene>
    <name evidence="1" type="ORF">KDI_39360</name>
</gene>
<sequence length="85" mass="9471">MNDIHTRRNLLKALPTLPLIGLGLAASQQQQQPLQDVSLITQLLQYHREAYFSGGDFGNLSEIEETIGKFTEGWTDFVLKGGNLI</sequence>
<evidence type="ECO:0000313" key="2">
    <source>
        <dbReference type="Proteomes" id="UP000322530"/>
    </source>
</evidence>
<organism evidence="1 2">
    <name type="scientific">Dictyobacter arantiisoli</name>
    <dbReference type="NCBI Taxonomy" id="2014874"/>
    <lineage>
        <taxon>Bacteria</taxon>
        <taxon>Bacillati</taxon>
        <taxon>Chloroflexota</taxon>
        <taxon>Ktedonobacteria</taxon>
        <taxon>Ktedonobacterales</taxon>
        <taxon>Dictyobacteraceae</taxon>
        <taxon>Dictyobacter</taxon>
    </lineage>
</organism>
<dbReference type="AlphaFoldDB" id="A0A5A5TGA2"/>
<comment type="caution">
    <text evidence="1">The sequence shown here is derived from an EMBL/GenBank/DDBJ whole genome shotgun (WGS) entry which is preliminary data.</text>
</comment>